<dbReference type="Proteomes" id="UP000193862">
    <property type="component" value="Unassembled WGS sequence"/>
</dbReference>
<reference evidence="1 2" key="1">
    <citation type="submission" date="2017-03" db="EMBL/GenBank/DDBJ databases">
        <authorList>
            <person name="Afonso C.L."/>
            <person name="Miller P.J."/>
            <person name="Scott M.A."/>
            <person name="Spackman E."/>
            <person name="Goraichik I."/>
            <person name="Dimitrov K.M."/>
            <person name="Suarez D.L."/>
            <person name="Swayne D.E."/>
        </authorList>
    </citation>
    <scope>NUCLEOTIDE SEQUENCE [LARGE SCALE GENOMIC DNA]</scope>
    <source>
        <strain evidence="1 2">CECT 8620</strain>
    </source>
</reference>
<sequence>MRKQSKADLQKEARSLRKFVTDPHLIGWLWPWDHAKAVRLIQDVDKAWYQKNHNRILPPVPIQQVERVRAALEDEYRLLV</sequence>
<evidence type="ECO:0000313" key="1">
    <source>
        <dbReference type="EMBL" id="SLN35655.1"/>
    </source>
</evidence>
<keyword evidence="2" id="KW-1185">Reference proteome</keyword>
<gene>
    <name evidence="1" type="ORF">AQS8620_01254</name>
</gene>
<protein>
    <submittedName>
        <fullName evidence="1">Uncharacterized protein</fullName>
    </submittedName>
</protein>
<organism evidence="1 2">
    <name type="scientific">Aquimixticola soesokkakensis</name>
    <dbReference type="NCBI Taxonomy" id="1519096"/>
    <lineage>
        <taxon>Bacteria</taxon>
        <taxon>Pseudomonadati</taxon>
        <taxon>Pseudomonadota</taxon>
        <taxon>Alphaproteobacteria</taxon>
        <taxon>Rhodobacterales</taxon>
        <taxon>Paracoccaceae</taxon>
        <taxon>Aquimixticola</taxon>
    </lineage>
</organism>
<name>A0A1Y5S9M7_9RHOB</name>
<evidence type="ECO:0000313" key="2">
    <source>
        <dbReference type="Proteomes" id="UP000193862"/>
    </source>
</evidence>
<dbReference type="EMBL" id="FWFS01000004">
    <property type="protein sequence ID" value="SLN35655.1"/>
    <property type="molecule type" value="Genomic_DNA"/>
</dbReference>
<proteinExistence type="predicted"/>
<accession>A0A1Y5S9M7</accession>
<dbReference type="AlphaFoldDB" id="A0A1Y5S9M7"/>